<dbReference type="AlphaFoldDB" id="A0AAD6TAY3"/>
<protein>
    <recommendedName>
        <fullName evidence="1">F-box domain-containing protein</fullName>
    </recommendedName>
</protein>
<evidence type="ECO:0000313" key="2">
    <source>
        <dbReference type="EMBL" id="KAJ7043096.1"/>
    </source>
</evidence>
<dbReference type="EMBL" id="JARJCM010000010">
    <property type="protein sequence ID" value="KAJ7043096.1"/>
    <property type="molecule type" value="Genomic_DNA"/>
</dbReference>
<evidence type="ECO:0000313" key="3">
    <source>
        <dbReference type="Proteomes" id="UP001218188"/>
    </source>
</evidence>
<comment type="caution">
    <text evidence="2">The sequence shown here is derived from an EMBL/GenBank/DDBJ whole genome shotgun (WGS) entry which is preliminary data.</text>
</comment>
<dbReference type="Gene3D" id="1.20.1280.50">
    <property type="match status" value="1"/>
</dbReference>
<proteinExistence type="predicted"/>
<reference evidence="2" key="1">
    <citation type="submission" date="2023-03" db="EMBL/GenBank/DDBJ databases">
        <title>Massive genome expansion in bonnet fungi (Mycena s.s.) driven by repeated elements and novel gene families across ecological guilds.</title>
        <authorList>
            <consortium name="Lawrence Berkeley National Laboratory"/>
            <person name="Harder C.B."/>
            <person name="Miyauchi S."/>
            <person name="Viragh M."/>
            <person name="Kuo A."/>
            <person name="Thoen E."/>
            <person name="Andreopoulos B."/>
            <person name="Lu D."/>
            <person name="Skrede I."/>
            <person name="Drula E."/>
            <person name="Henrissat B."/>
            <person name="Morin E."/>
            <person name="Kohler A."/>
            <person name="Barry K."/>
            <person name="LaButti K."/>
            <person name="Morin E."/>
            <person name="Salamov A."/>
            <person name="Lipzen A."/>
            <person name="Mereny Z."/>
            <person name="Hegedus B."/>
            <person name="Baldrian P."/>
            <person name="Stursova M."/>
            <person name="Weitz H."/>
            <person name="Taylor A."/>
            <person name="Grigoriev I.V."/>
            <person name="Nagy L.G."/>
            <person name="Martin F."/>
            <person name="Kauserud H."/>
        </authorList>
    </citation>
    <scope>NUCLEOTIDE SEQUENCE</scope>
    <source>
        <strain evidence="2">CBHHK200</strain>
    </source>
</reference>
<feature type="domain" description="F-box" evidence="1">
    <location>
        <begin position="48"/>
        <end position="108"/>
    </location>
</feature>
<dbReference type="InterPro" id="IPR036047">
    <property type="entry name" value="F-box-like_dom_sf"/>
</dbReference>
<name>A0AAD6TAY3_9AGAR</name>
<dbReference type="SUPFAM" id="SSF81383">
    <property type="entry name" value="F-box domain"/>
    <property type="match status" value="1"/>
</dbReference>
<dbReference type="Proteomes" id="UP001218188">
    <property type="component" value="Unassembled WGS sequence"/>
</dbReference>
<evidence type="ECO:0000259" key="1">
    <source>
        <dbReference type="Pfam" id="PF12937"/>
    </source>
</evidence>
<dbReference type="InterPro" id="IPR001810">
    <property type="entry name" value="F-box_dom"/>
</dbReference>
<organism evidence="2 3">
    <name type="scientific">Mycena alexandri</name>
    <dbReference type="NCBI Taxonomy" id="1745969"/>
    <lineage>
        <taxon>Eukaryota</taxon>
        <taxon>Fungi</taxon>
        <taxon>Dikarya</taxon>
        <taxon>Basidiomycota</taxon>
        <taxon>Agaricomycotina</taxon>
        <taxon>Agaricomycetes</taxon>
        <taxon>Agaricomycetidae</taxon>
        <taxon>Agaricales</taxon>
        <taxon>Marasmiineae</taxon>
        <taxon>Mycenaceae</taxon>
        <taxon>Mycena</taxon>
    </lineage>
</organism>
<dbReference type="Pfam" id="PF12937">
    <property type="entry name" value="F-box-like"/>
    <property type="match status" value="1"/>
</dbReference>
<sequence>MAVHLESLRNELADLDISIIHHRSGSLTELEERRADVQAKLDAFIFPILTLPPEITAEIFLHDVSAILDYNHQYHRNPCRNILRLLLVCRGWRALALSVPALWSTLDLGLIGFCWKAPEVEMEGQINGWFERAAALPLFLTWTGTTKEDGSGHIASIIERYAPRLEFLSLGLYSGNLSIPLLPSLRTLHLSDHTYIDGLADTPGSSVLTLREAPQLRNLVLYQIPPMSLVVPWELLESFIASVVSPQHCLDVLRSNLAPSADLLVAQRKPGNDAVSRTPYSQQSGVEILHIGRRPLPSILSRTRGSLLTFTVNAFRRKLSQGTILLSTQCFQYMKHLTGLHLAPLAPQSRAAFVRALNRQHEPEFLPALEKLTLTHWKPDELDTQLVDALASRCTATEAHDGQSARMQLRSFRFIWESELSDNVTPSFASALASIHDHGVALHIGSEDKNYLKIWLSSH</sequence>
<gene>
    <name evidence="2" type="ORF">C8F04DRAFT_1251264</name>
</gene>
<accession>A0AAD6TAY3</accession>
<keyword evidence="3" id="KW-1185">Reference proteome</keyword>